<dbReference type="InterPro" id="IPR000212">
    <property type="entry name" value="DNA_helicase_UvrD/REP"/>
</dbReference>
<keyword evidence="2 10" id="KW-0547">Nucleotide-binding</keyword>
<reference evidence="14" key="1">
    <citation type="journal article" date="2014" name="Microb. Cell Fact.">
        <title>Exploiting Issatchenkia orientalis SD108 for succinic acid production.</title>
        <authorList>
            <person name="Xiao H."/>
            <person name="Shao Z."/>
            <person name="Jiang Y."/>
            <person name="Dole S."/>
            <person name="Zhao H."/>
        </authorList>
    </citation>
    <scope>NUCLEOTIDE SEQUENCE [LARGE SCALE GENOMIC DNA]</scope>
    <source>
        <strain evidence="14">SD108</strain>
    </source>
</reference>
<dbReference type="Proteomes" id="UP000029867">
    <property type="component" value="Unassembled WGS sequence"/>
</dbReference>
<dbReference type="eggNOG" id="KOG2108">
    <property type="taxonomic scope" value="Eukaryota"/>
</dbReference>
<evidence type="ECO:0000313" key="13">
    <source>
        <dbReference type="EMBL" id="KGK36443.1"/>
    </source>
</evidence>
<comment type="catalytic activity">
    <reaction evidence="9">
        <text>ATP + H2O = ADP + phosphate + H(+)</text>
        <dbReference type="Rhea" id="RHEA:13065"/>
        <dbReference type="ChEBI" id="CHEBI:15377"/>
        <dbReference type="ChEBI" id="CHEBI:15378"/>
        <dbReference type="ChEBI" id="CHEBI:30616"/>
        <dbReference type="ChEBI" id="CHEBI:43474"/>
        <dbReference type="ChEBI" id="CHEBI:456216"/>
        <dbReference type="EC" id="5.6.2.4"/>
    </reaction>
</comment>
<evidence type="ECO:0000256" key="9">
    <source>
        <dbReference type="ARBA" id="ARBA00048988"/>
    </source>
</evidence>
<feature type="binding site" evidence="10">
    <location>
        <begin position="40"/>
        <end position="47"/>
    </location>
    <ligand>
        <name>ATP</name>
        <dbReference type="ChEBI" id="CHEBI:30616"/>
    </ligand>
</feature>
<protein>
    <recommendedName>
        <fullName evidence="8">DNA 3'-5' helicase</fullName>
        <ecNumber evidence="8">5.6.2.4</ecNumber>
    </recommendedName>
</protein>
<dbReference type="InterPro" id="IPR014017">
    <property type="entry name" value="DNA_helicase_UvrD-like_C"/>
</dbReference>
<evidence type="ECO:0000256" key="1">
    <source>
        <dbReference type="ARBA" id="ARBA00009922"/>
    </source>
</evidence>
<dbReference type="SUPFAM" id="SSF52540">
    <property type="entry name" value="P-loop containing nucleoside triphosphate hydrolases"/>
    <property type="match status" value="1"/>
</dbReference>
<keyword evidence="5 10" id="KW-0067">ATP-binding</keyword>
<organism evidence="13 14">
    <name type="scientific">Pichia kudriavzevii</name>
    <name type="common">Yeast</name>
    <name type="synonym">Issatchenkia orientalis</name>
    <dbReference type="NCBI Taxonomy" id="4909"/>
    <lineage>
        <taxon>Eukaryota</taxon>
        <taxon>Fungi</taxon>
        <taxon>Dikarya</taxon>
        <taxon>Ascomycota</taxon>
        <taxon>Saccharomycotina</taxon>
        <taxon>Pichiomycetes</taxon>
        <taxon>Pichiales</taxon>
        <taxon>Pichiaceae</taxon>
        <taxon>Pichia</taxon>
    </lineage>
</organism>
<dbReference type="PANTHER" id="PTHR11070:SF46">
    <property type="entry name" value="ATP-DEPENDENT DNA HELICASE HMI1, MITOCHONDRIAL"/>
    <property type="match status" value="1"/>
</dbReference>
<name>A0A099NUG5_PICKU</name>
<dbReference type="Pfam" id="PF13361">
    <property type="entry name" value="UvrD_C"/>
    <property type="match status" value="1"/>
</dbReference>
<feature type="domain" description="UvrD-like helicase ATP-binding" evidence="11">
    <location>
        <begin position="19"/>
        <end position="305"/>
    </location>
</feature>
<comment type="catalytic activity">
    <reaction evidence="7">
        <text>Couples ATP hydrolysis with the unwinding of duplex DNA by translocating in the 3'-5' direction.</text>
        <dbReference type="EC" id="5.6.2.4"/>
    </reaction>
</comment>
<comment type="similarity">
    <text evidence="1">Belongs to the helicase family. UvrD subfamily.</text>
</comment>
<dbReference type="Gene3D" id="1.10.10.160">
    <property type="match status" value="1"/>
</dbReference>
<dbReference type="HOGENOM" id="CLU_004585_4_0_1"/>
<feature type="domain" description="UvrD-like helicase C-terminal" evidence="12">
    <location>
        <begin position="302"/>
        <end position="579"/>
    </location>
</feature>
<dbReference type="EC" id="5.6.2.4" evidence="8"/>
<dbReference type="PANTHER" id="PTHR11070">
    <property type="entry name" value="UVRD / RECB / PCRA DNA HELICASE FAMILY MEMBER"/>
    <property type="match status" value="1"/>
</dbReference>
<evidence type="ECO:0000256" key="5">
    <source>
        <dbReference type="ARBA" id="ARBA00022840"/>
    </source>
</evidence>
<dbReference type="PROSITE" id="PS51217">
    <property type="entry name" value="UVRD_HELICASE_CTER"/>
    <property type="match status" value="1"/>
</dbReference>
<dbReference type="GO" id="GO:0005634">
    <property type="term" value="C:nucleus"/>
    <property type="evidence" value="ECO:0007669"/>
    <property type="project" value="TreeGrafter"/>
</dbReference>
<dbReference type="Pfam" id="PF00580">
    <property type="entry name" value="UvrD-helicase"/>
    <property type="match status" value="1"/>
</dbReference>
<evidence type="ECO:0000256" key="8">
    <source>
        <dbReference type="ARBA" id="ARBA00034808"/>
    </source>
</evidence>
<evidence type="ECO:0000313" key="14">
    <source>
        <dbReference type="Proteomes" id="UP000029867"/>
    </source>
</evidence>
<dbReference type="InterPro" id="IPR027417">
    <property type="entry name" value="P-loop_NTPase"/>
</dbReference>
<accession>A0A099NUG5</accession>
<dbReference type="VEuPathDB" id="FungiDB:C5L36_0A00620"/>
<dbReference type="GO" id="GO:0005524">
    <property type="term" value="F:ATP binding"/>
    <property type="evidence" value="ECO:0007669"/>
    <property type="project" value="UniProtKB-UniRule"/>
</dbReference>
<evidence type="ECO:0000256" key="3">
    <source>
        <dbReference type="ARBA" id="ARBA00022801"/>
    </source>
</evidence>
<dbReference type="InterPro" id="IPR013986">
    <property type="entry name" value="DExx_box_DNA_helicase_dom_sf"/>
</dbReference>
<keyword evidence="6" id="KW-0413">Isomerase</keyword>
<proteinExistence type="inferred from homology"/>
<dbReference type="GO" id="GO:0003677">
    <property type="term" value="F:DNA binding"/>
    <property type="evidence" value="ECO:0007669"/>
    <property type="project" value="InterPro"/>
</dbReference>
<dbReference type="Gene3D" id="3.40.50.300">
    <property type="entry name" value="P-loop containing nucleotide triphosphate hydrolases"/>
    <property type="match status" value="2"/>
</dbReference>
<evidence type="ECO:0000256" key="10">
    <source>
        <dbReference type="PROSITE-ProRule" id="PRU00560"/>
    </source>
</evidence>
<evidence type="ECO:0000259" key="11">
    <source>
        <dbReference type="PROSITE" id="PS51198"/>
    </source>
</evidence>
<evidence type="ECO:0000256" key="7">
    <source>
        <dbReference type="ARBA" id="ARBA00034617"/>
    </source>
</evidence>
<sequence length="792" mass="89526">MELEKNDDFSVVELDIRCTEAQKLAITEPSLPNSLINIVAGPGTGKTKTLCDRVAYLLGSGLKPNEIVIFSLTNQSVNDLKNILKETIGEELASLICITTFHSFAYSIAMSDSPFWQMLTESKLLGTDVISHVLNSISINSRGKHKVSVRNDEFKLVDKLSPRAISALKVTDSKLYVRYLSSPSATGALLKNENFLYDKLIHEMTQLLSLHNRGLIEIETNGLLKVNEIKEIIVDEFQDVSYVVMDFILELAKDKQLTIAGDIDQSLYGYSGATPDANINRTVPMYKQEGFHLKEIVLDRTFRFTDSIHKLGLNILNTGHSLIQETVSEENINVVREEFSNTYEEFEFIYKEIKFLIENSEGNIRPKHIAVLSGTNDSLDELKMYLDNKNGPFKCRRLTGTSLWTNSKISTIITLLKLLENPYNDASFLVCLSLLPKFGPKTIIDIKDGTKNGKHVYDVLKDTPRLLKILPSDFFVNFDKVVENTDKSDPSSIIYNLTELCKLFNFPKKLEDNWLVILSNFLEDLFARLKVISNTSGENTNILQQYISNYQNEVYNCERNTSATTCEAISLSTIHSAKGLQWDIVFILTTNCYNKQGIQAVDSRTQYVGITRAKHLLYYNKSKFDNFKYIDTKVDKVVEQSFVKVKYGKTIADYIPELKAYCKTNHLNIMPVFTKSFNKSENSKVLMELIGNMKKRAAFHVSYPQIPKMITRLGKLKDELNQQISSSATVSVVSPDSYGRSIEVKFPVSVIANPKSSVKINIPLRRATSAKYKSKPKIWDASALLTKAERLG</sequence>
<dbReference type="GO" id="GO:0016787">
    <property type="term" value="F:hydrolase activity"/>
    <property type="evidence" value="ECO:0007669"/>
    <property type="project" value="UniProtKB-UniRule"/>
</dbReference>
<evidence type="ECO:0000256" key="2">
    <source>
        <dbReference type="ARBA" id="ARBA00022741"/>
    </source>
</evidence>
<dbReference type="AlphaFoldDB" id="A0A099NUG5"/>
<keyword evidence="3 10" id="KW-0378">Hydrolase</keyword>
<dbReference type="GO" id="GO:0000725">
    <property type="term" value="P:recombinational repair"/>
    <property type="evidence" value="ECO:0007669"/>
    <property type="project" value="TreeGrafter"/>
</dbReference>
<evidence type="ECO:0000256" key="4">
    <source>
        <dbReference type="ARBA" id="ARBA00022806"/>
    </source>
</evidence>
<evidence type="ECO:0000259" key="12">
    <source>
        <dbReference type="PROSITE" id="PS51217"/>
    </source>
</evidence>
<dbReference type="PROSITE" id="PS51198">
    <property type="entry name" value="UVRD_HELICASE_ATP_BIND"/>
    <property type="match status" value="1"/>
</dbReference>
<dbReference type="GO" id="GO:0043138">
    <property type="term" value="F:3'-5' DNA helicase activity"/>
    <property type="evidence" value="ECO:0007669"/>
    <property type="project" value="UniProtKB-EC"/>
</dbReference>
<comment type="caution">
    <text evidence="13">The sequence shown here is derived from an EMBL/GenBank/DDBJ whole genome shotgun (WGS) entry which is preliminary data.</text>
</comment>
<dbReference type="InterPro" id="IPR014016">
    <property type="entry name" value="UvrD-like_ATP-bd"/>
</dbReference>
<gene>
    <name evidence="13" type="ORF">JL09_g4401</name>
</gene>
<keyword evidence="4 10" id="KW-0347">Helicase</keyword>
<dbReference type="EMBL" id="JQFK01000070">
    <property type="protein sequence ID" value="KGK36443.1"/>
    <property type="molecule type" value="Genomic_DNA"/>
</dbReference>
<evidence type="ECO:0000256" key="6">
    <source>
        <dbReference type="ARBA" id="ARBA00023235"/>
    </source>
</evidence>
<dbReference type="Gene3D" id="1.10.486.10">
    <property type="entry name" value="PCRA, domain 4"/>
    <property type="match status" value="1"/>
</dbReference>